<dbReference type="GO" id="GO:0015658">
    <property type="term" value="F:branched-chain amino acid transmembrane transporter activity"/>
    <property type="evidence" value="ECO:0007669"/>
    <property type="project" value="InterPro"/>
</dbReference>
<comment type="caution">
    <text evidence="7">The sequence shown here is derived from an EMBL/GenBank/DDBJ whole genome shotgun (WGS) entry which is preliminary data.</text>
</comment>
<feature type="transmembrane region" description="Helical" evidence="6">
    <location>
        <begin position="105"/>
        <end position="129"/>
    </location>
</feature>
<evidence type="ECO:0000256" key="5">
    <source>
        <dbReference type="ARBA" id="ARBA00023136"/>
    </source>
</evidence>
<dbReference type="AlphaFoldDB" id="T1APK2"/>
<evidence type="ECO:0000313" key="7">
    <source>
        <dbReference type="EMBL" id="EQD44015.1"/>
    </source>
</evidence>
<feature type="transmembrane region" description="Helical" evidence="6">
    <location>
        <begin position="160"/>
        <end position="178"/>
    </location>
</feature>
<protein>
    <submittedName>
        <fullName evidence="7">Inner-membrane translocator</fullName>
    </submittedName>
</protein>
<organism evidence="7">
    <name type="scientific">mine drainage metagenome</name>
    <dbReference type="NCBI Taxonomy" id="410659"/>
    <lineage>
        <taxon>unclassified sequences</taxon>
        <taxon>metagenomes</taxon>
        <taxon>ecological metagenomes</taxon>
    </lineage>
</organism>
<name>T1APK2_9ZZZZ</name>
<dbReference type="PANTHER" id="PTHR30482:SF1">
    <property type="entry name" value="BRANCHED-CHAIN AMINO ACID TRANSPORT PERMEASE PROTEIN LIVM-RELATED"/>
    <property type="match status" value="1"/>
</dbReference>
<reference evidence="7" key="2">
    <citation type="journal article" date="2014" name="ISME J.">
        <title>Microbial stratification in low pH oxic and suboxic macroscopic growths along an acid mine drainage.</title>
        <authorList>
            <person name="Mendez-Garcia C."/>
            <person name="Mesa V."/>
            <person name="Sprenger R.R."/>
            <person name="Richter M."/>
            <person name="Diez M.S."/>
            <person name="Solano J."/>
            <person name="Bargiela R."/>
            <person name="Golyshina O.V."/>
            <person name="Manteca A."/>
            <person name="Ramos J.L."/>
            <person name="Gallego J.R."/>
            <person name="Llorente I."/>
            <person name="Martins Dos Santos V.A."/>
            <person name="Jensen O.N."/>
            <person name="Pelaez A.I."/>
            <person name="Sanchez J."/>
            <person name="Ferrer M."/>
        </authorList>
    </citation>
    <scope>NUCLEOTIDE SEQUENCE</scope>
</reference>
<accession>T1APK2</accession>
<dbReference type="PANTHER" id="PTHR30482">
    <property type="entry name" value="HIGH-AFFINITY BRANCHED-CHAIN AMINO ACID TRANSPORT SYSTEM PERMEASE"/>
    <property type="match status" value="1"/>
</dbReference>
<dbReference type="GO" id="GO:0005886">
    <property type="term" value="C:plasma membrane"/>
    <property type="evidence" value="ECO:0007669"/>
    <property type="project" value="UniProtKB-SubCell"/>
</dbReference>
<dbReference type="EMBL" id="AUZX01011195">
    <property type="protein sequence ID" value="EQD44015.1"/>
    <property type="molecule type" value="Genomic_DNA"/>
</dbReference>
<keyword evidence="5 6" id="KW-0472">Membrane</keyword>
<comment type="subcellular location">
    <subcellularLocation>
        <location evidence="1">Cell membrane</location>
        <topology evidence="1">Multi-pass membrane protein</topology>
    </subcellularLocation>
</comment>
<evidence type="ECO:0000256" key="3">
    <source>
        <dbReference type="ARBA" id="ARBA00022692"/>
    </source>
</evidence>
<feature type="non-terminal residue" evidence="7">
    <location>
        <position position="274"/>
    </location>
</feature>
<dbReference type="InterPro" id="IPR001851">
    <property type="entry name" value="ABC_transp_permease"/>
</dbReference>
<dbReference type="CDD" id="cd06581">
    <property type="entry name" value="TM_PBP1_LivM_like"/>
    <property type="match status" value="1"/>
</dbReference>
<feature type="non-terminal residue" evidence="7">
    <location>
        <position position="1"/>
    </location>
</feature>
<dbReference type="Pfam" id="PF02653">
    <property type="entry name" value="BPD_transp_2"/>
    <property type="match status" value="1"/>
</dbReference>
<dbReference type="InterPro" id="IPR043428">
    <property type="entry name" value="LivM-like"/>
</dbReference>
<feature type="transmembrane region" description="Helical" evidence="6">
    <location>
        <begin position="49"/>
        <end position="68"/>
    </location>
</feature>
<evidence type="ECO:0000256" key="2">
    <source>
        <dbReference type="ARBA" id="ARBA00022475"/>
    </source>
</evidence>
<keyword evidence="4 6" id="KW-1133">Transmembrane helix</keyword>
<evidence type="ECO:0000256" key="6">
    <source>
        <dbReference type="SAM" id="Phobius"/>
    </source>
</evidence>
<reference evidence="7" key="1">
    <citation type="submission" date="2013-08" db="EMBL/GenBank/DDBJ databases">
        <authorList>
            <person name="Mendez C."/>
            <person name="Richter M."/>
            <person name="Ferrer M."/>
            <person name="Sanchez J."/>
        </authorList>
    </citation>
    <scope>NUCLEOTIDE SEQUENCE</scope>
</reference>
<evidence type="ECO:0000256" key="4">
    <source>
        <dbReference type="ARBA" id="ARBA00022989"/>
    </source>
</evidence>
<gene>
    <name evidence="7" type="ORF">B1A_15260</name>
</gene>
<proteinExistence type="predicted"/>
<sequence>VWSFGQISFVAVGAFAAGLLTSPTATRQTSMPTLFRFLATTQISNTESLLLAVGLGALFSFLAGLVLMRLSGLSAGIATFAVLEITYDVLTYWDKIGPGATTLALVPVTTSMTVGAVGCGIAIVVAFAYQHTRSCRLLRASREDPVAAQGIGISVFRHRLVAFTISGGLAGFAGALFVHELGSISTGQVYIDLTFATLAMLVVGGAGSLWGAVLGGMGLGVVDAFLSNAENGVAFGSVNVTLPNGMRVVIRGRPQWWWCSSSLPKGVTGAGSSV</sequence>
<feature type="transmembrane region" description="Helical" evidence="6">
    <location>
        <begin position="198"/>
        <end position="222"/>
    </location>
</feature>
<keyword evidence="2" id="KW-1003">Cell membrane</keyword>
<feature type="transmembrane region" description="Helical" evidence="6">
    <location>
        <begin position="75"/>
        <end position="93"/>
    </location>
</feature>
<evidence type="ECO:0000256" key="1">
    <source>
        <dbReference type="ARBA" id="ARBA00004651"/>
    </source>
</evidence>
<keyword evidence="3 6" id="KW-0812">Transmembrane</keyword>